<dbReference type="EMBL" id="CAJOBC010005111">
    <property type="protein sequence ID" value="CAF3852064.1"/>
    <property type="molecule type" value="Genomic_DNA"/>
</dbReference>
<reference evidence="1" key="1">
    <citation type="submission" date="2021-02" db="EMBL/GenBank/DDBJ databases">
        <authorList>
            <person name="Nowell W R."/>
        </authorList>
    </citation>
    <scope>NUCLEOTIDE SEQUENCE</scope>
</reference>
<organism evidence="1 5">
    <name type="scientific">Didymodactylos carnosus</name>
    <dbReference type="NCBI Taxonomy" id="1234261"/>
    <lineage>
        <taxon>Eukaryota</taxon>
        <taxon>Metazoa</taxon>
        <taxon>Spiralia</taxon>
        <taxon>Gnathifera</taxon>
        <taxon>Rotifera</taxon>
        <taxon>Eurotatoria</taxon>
        <taxon>Bdelloidea</taxon>
        <taxon>Philodinida</taxon>
        <taxon>Philodinidae</taxon>
        <taxon>Didymodactylos</taxon>
    </lineage>
</organism>
<evidence type="ECO:0000313" key="1">
    <source>
        <dbReference type="EMBL" id="CAF1086536.1"/>
    </source>
</evidence>
<evidence type="ECO:0000313" key="4">
    <source>
        <dbReference type="EMBL" id="CAF4292269.1"/>
    </source>
</evidence>
<name>A0A814N0F5_9BILA</name>
<proteinExistence type="predicted"/>
<keyword evidence="5" id="KW-1185">Reference proteome</keyword>
<protein>
    <submittedName>
        <fullName evidence="1">Uncharacterized protein</fullName>
    </submittedName>
</protein>
<dbReference type="Proteomes" id="UP000682733">
    <property type="component" value="Unassembled WGS sequence"/>
</dbReference>
<dbReference type="AlphaFoldDB" id="A0A814N0F5"/>
<comment type="caution">
    <text evidence="1">The sequence shown here is derived from an EMBL/GenBank/DDBJ whole genome shotgun (WGS) entry which is preliminary data.</text>
</comment>
<evidence type="ECO:0000313" key="2">
    <source>
        <dbReference type="EMBL" id="CAF1503885.1"/>
    </source>
</evidence>
<dbReference type="EMBL" id="CAJOBA010056444">
    <property type="protein sequence ID" value="CAF4292269.1"/>
    <property type="molecule type" value="Genomic_DNA"/>
</dbReference>
<dbReference type="Proteomes" id="UP000677228">
    <property type="component" value="Unassembled WGS sequence"/>
</dbReference>
<gene>
    <name evidence="1" type="ORF">GPM918_LOCUS18034</name>
    <name evidence="2" type="ORF">OVA965_LOCUS37063</name>
    <name evidence="3" type="ORF">SRO942_LOCUS18031</name>
    <name evidence="4" type="ORF">TMI583_LOCUS38114</name>
</gene>
<accession>A0A814N0F5</accession>
<evidence type="ECO:0000313" key="3">
    <source>
        <dbReference type="EMBL" id="CAF3852064.1"/>
    </source>
</evidence>
<dbReference type="EMBL" id="CAJNOK010034412">
    <property type="protein sequence ID" value="CAF1503885.1"/>
    <property type="molecule type" value="Genomic_DNA"/>
</dbReference>
<dbReference type="EMBL" id="CAJNOQ010005111">
    <property type="protein sequence ID" value="CAF1086536.1"/>
    <property type="molecule type" value="Genomic_DNA"/>
</dbReference>
<evidence type="ECO:0000313" key="5">
    <source>
        <dbReference type="Proteomes" id="UP000663829"/>
    </source>
</evidence>
<sequence>MWSSQLLSSTKIKSDYPLEPKTCSTPKFIHVKNDHYILATAITSPHLSKHVEDKIFSQRSVSTHSHKIIREKLQQQRRQRTRINTSTGINRFTYNSKMTEITRQKKRKHFGWLYSKTKLFSLSKLLSKRRKTVYHV</sequence>
<dbReference type="Proteomes" id="UP000681722">
    <property type="component" value="Unassembled WGS sequence"/>
</dbReference>
<dbReference type="Proteomes" id="UP000663829">
    <property type="component" value="Unassembled WGS sequence"/>
</dbReference>